<comment type="caution">
    <text evidence="1">The sequence shown here is derived from an EMBL/GenBank/DDBJ whole genome shotgun (WGS) entry which is preliminary data.</text>
</comment>
<dbReference type="Proteomes" id="UP000291485">
    <property type="component" value="Unassembled WGS sequence"/>
</dbReference>
<keyword evidence="2" id="KW-1185">Reference proteome</keyword>
<name>A0A4R0P1T9_9SPHI</name>
<dbReference type="EMBL" id="SJSN01000010">
    <property type="protein sequence ID" value="TCD07567.1"/>
    <property type="molecule type" value="Genomic_DNA"/>
</dbReference>
<dbReference type="RefSeq" id="WP_131559672.1">
    <property type="nucleotide sequence ID" value="NZ_SJSN01000010.1"/>
</dbReference>
<dbReference type="OrthoDB" id="769706at2"/>
<evidence type="ECO:0000313" key="1">
    <source>
        <dbReference type="EMBL" id="TCD07567.1"/>
    </source>
</evidence>
<proteinExistence type="predicted"/>
<dbReference type="AlphaFoldDB" id="A0A4R0P1T9"/>
<evidence type="ECO:0000313" key="2">
    <source>
        <dbReference type="Proteomes" id="UP000291485"/>
    </source>
</evidence>
<protein>
    <submittedName>
        <fullName evidence="1">Uncharacterized protein</fullName>
    </submittedName>
</protein>
<reference evidence="1 2" key="1">
    <citation type="submission" date="2019-02" db="EMBL/GenBank/DDBJ databases">
        <title>Pedobacter sp. RP-3-11 sp. nov., isolated from Arctic soil.</title>
        <authorList>
            <person name="Dahal R.H."/>
        </authorList>
    </citation>
    <scope>NUCLEOTIDE SEQUENCE [LARGE SCALE GENOMIC DNA]</scope>
    <source>
        <strain evidence="1 2">RP-3-11</strain>
    </source>
</reference>
<sequence>MKTNSIVDKLLEVNTNMDELGKQLAFERGNPYYAQFSEDGGYWRKELPTGEKFVVEVEIICDDQGMPKEIKDTIIRQIA</sequence>
<accession>A0A4R0P1T9</accession>
<gene>
    <name evidence="1" type="ORF">EZ449_13560</name>
</gene>
<organism evidence="1 2">
    <name type="scientific">Pedobacter frigidisoli</name>
    <dbReference type="NCBI Taxonomy" id="2530455"/>
    <lineage>
        <taxon>Bacteria</taxon>
        <taxon>Pseudomonadati</taxon>
        <taxon>Bacteroidota</taxon>
        <taxon>Sphingobacteriia</taxon>
        <taxon>Sphingobacteriales</taxon>
        <taxon>Sphingobacteriaceae</taxon>
        <taxon>Pedobacter</taxon>
    </lineage>
</organism>